<dbReference type="GO" id="GO:0046870">
    <property type="term" value="F:cadmium ion binding"/>
    <property type="evidence" value="ECO:0007669"/>
    <property type="project" value="TreeGrafter"/>
</dbReference>
<reference evidence="3 4" key="1">
    <citation type="submission" date="2011-11" db="EMBL/GenBank/DDBJ databases">
        <title>The Genome Sequence of Dialister succinatiphilus YIT 11850.</title>
        <authorList>
            <consortium name="The Broad Institute Genome Sequencing Platform"/>
            <person name="Earl A."/>
            <person name="Ward D."/>
            <person name="Feldgarden M."/>
            <person name="Gevers D."/>
            <person name="Morotomi M."/>
            <person name="Young S.K."/>
            <person name="Zeng Q."/>
            <person name="Gargeya S."/>
            <person name="Fitzgerald M."/>
            <person name="Haas B."/>
            <person name="Abouelleil A."/>
            <person name="Alvarado L."/>
            <person name="Arachchi H.M."/>
            <person name="Berlin A."/>
            <person name="Brown A."/>
            <person name="Chapman S.B."/>
            <person name="Dunbar C."/>
            <person name="Gearin G."/>
            <person name="Goldberg J."/>
            <person name="Griggs A."/>
            <person name="Gujja S."/>
            <person name="Heiman D."/>
            <person name="Howarth C."/>
            <person name="Lui A."/>
            <person name="MacDonald P.J.P."/>
            <person name="Montmayeur A."/>
            <person name="Murphy C."/>
            <person name="Neiman D."/>
            <person name="Pearson M."/>
            <person name="Priest M."/>
            <person name="Roberts A."/>
            <person name="Saif S."/>
            <person name="Shea T."/>
            <person name="Sisk P."/>
            <person name="Stolte C."/>
            <person name="Sykes S."/>
            <person name="Wortman J."/>
            <person name="Nusbaum C."/>
            <person name="Birren B."/>
        </authorList>
    </citation>
    <scope>NUCLEOTIDE SEQUENCE [LARGE SCALE GENOMIC DNA]</scope>
    <source>
        <strain evidence="3 4">YIT 11850</strain>
    </source>
</reference>
<dbReference type="GO" id="GO:0005507">
    <property type="term" value="F:copper ion binding"/>
    <property type="evidence" value="ECO:0007669"/>
    <property type="project" value="TreeGrafter"/>
</dbReference>
<dbReference type="InterPro" id="IPR036876">
    <property type="entry name" value="UVR_dom_sf"/>
</dbReference>
<dbReference type="RefSeq" id="WP_008859240.1">
    <property type="nucleotide sequence ID" value="NZ_JH591187.1"/>
</dbReference>
<evidence type="ECO:0000256" key="1">
    <source>
        <dbReference type="SAM" id="MobiDB-lite"/>
    </source>
</evidence>
<protein>
    <recommendedName>
        <fullName evidence="2">UVR domain-containing protein</fullName>
    </recommendedName>
</protein>
<dbReference type="GO" id="GO:1990170">
    <property type="term" value="P:stress response to cadmium ion"/>
    <property type="evidence" value="ECO:0007669"/>
    <property type="project" value="TreeGrafter"/>
</dbReference>
<dbReference type="STRING" id="742743.HMPREF9453_00736"/>
<dbReference type="EMBL" id="ADLT01000017">
    <property type="protein sequence ID" value="EHO63311.1"/>
    <property type="molecule type" value="Genomic_DNA"/>
</dbReference>
<keyword evidence="4" id="KW-1185">Reference proteome</keyword>
<dbReference type="GO" id="GO:0050897">
    <property type="term" value="F:cobalt ion binding"/>
    <property type="evidence" value="ECO:0007669"/>
    <property type="project" value="TreeGrafter"/>
</dbReference>
<dbReference type="Pfam" id="PF02151">
    <property type="entry name" value="UVR"/>
    <property type="match status" value="1"/>
</dbReference>
<dbReference type="AlphaFoldDB" id="H1CZE3"/>
<dbReference type="Proteomes" id="UP000003277">
    <property type="component" value="Unassembled WGS sequence"/>
</dbReference>
<comment type="caution">
    <text evidence="3">The sequence shown here is derived from an EMBL/GenBank/DDBJ whole genome shotgun (WGS) entry which is preliminary data.</text>
</comment>
<sequence length="180" mass="20511">MLCDRCHGREAVVHVTQIVNGHRTERHLCRECAARENLVNNSMGFFGHDLFRNSFDTFFNDGFMDSLFRPARTAIENLSCPECGKTYHDFKKDGLLGCPGCYEAFREKLRPAFQHMQGAHRYEGDEPKKAEVKEESPELTGLRNKLSKLVADENYEEAAKVRDEIHKLEEEGKGKGGTSK</sequence>
<dbReference type="GO" id="GO:0008270">
    <property type="term" value="F:zinc ion binding"/>
    <property type="evidence" value="ECO:0007669"/>
    <property type="project" value="TreeGrafter"/>
</dbReference>
<evidence type="ECO:0000259" key="2">
    <source>
        <dbReference type="PROSITE" id="PS50151"/>
    </source>
</evidence>
<gene>
    <name evidence="3" type="ORF">HMPREF9453_00736</name>
</gene>
<evidence type="ECO:0000313" key="3">
    <source>
        <dbReference type="EMBL" id="EHO63311.1"/>
    </source>
</evidence>
<dbReference type="PATRIC" id="fig|742743.3.peg.745"/>
<dbReference type="PANTHER" id="PTHR38430">
    <property type="entry name" value="PROTEIN-ARGININE KINASE ACTIVATOR PROTEIN"/>
    <property type="match status" value="1"/>
</dbReference>
<dbReference type="PROSITE" id="PS50151">
    <property type="entry name" value="UVR"/>
    <property type="match status" value="1"/>
</dbReference>
<feature type="domain" description="UVR" evidence="2">
    <location>
        <begin position="136"/>
        <end position="171"/>
    </location>
</feature>
<organism evidence="3 4">
    <name type="scientific">Dialister succinatiphilus YIT 11850</name>
    <dbReference type="NCBI Taxonomy" id="742743"/>
    <lineage>
        <taxon>Bacteria</taxon>
        <taxon>Bacillati</taxon>
        <taxon>Bacillota</taxon>
        <taxon>Negativicutes</taxon>
        <taxon>Veillonellales</taxon>
        <taxon>Veillonellaceae</taxon>
        <taxon>Dialister</taxon>
    </lineage>
</organism>
<dbReference type="InterPro" id="IPR025542">
    <property type="entry name" value="YacH"/>
</dbReference>
<dbReference type="InterPro" id="IPR001943">
    <property type="entry name" value="UVR_dom"/>
</dbReference>
<dbReference type="PIRSF" id="PIRSF015034">
    <property type="entry name" value="YacH"/>
    <property type="match status" value="1"/>
</dbReference>
<name>H1CZE3_9FIRM</name>
<feature type="region of interest" description="Disordered" evidence="1">
    <location>
        <begin position="120"/>
        <end position="139"/>
    </location>
</feature>
<proteinExistence type="predicted"/>
<dbReference type="PANTHER" id="PTHR38430:SF1">
    <property type="entry name" value="PROTEIN-ARGININE KINASE ACTIVATOR PROTEIN"/>
    <property type="match status" value="1"/>
</dbReference>
<evidence type="ECO:0000313" key="4">
    <source>
        <dbReference type="Proteomes" id="UP000003277"/>
    </source>
</evidence>
<dbReference type="HOGENOM" id="CLU_102553_1_0_9"/>
<dbReference type="OrthoDB" id="9788704at2"/>
<accession>H1CZE3</accession>
<dbReference type="eggNOG" id="COG3880">
    <property type="taxonomic scope" value="Bacteria"/>
</dbReference>
<dbReference type="SUPFAM" id="SSF46600">
    <property type="entry name" value="C-terminal UvrC-binding domain of UvrB"/>
    <property type="match status" value="1"/>
</dbReference>
<feature type="compositionally biased region" description="Basic and acidic residues" evidence="1">
    <location>
        <begin position="120"/>
        <end position="136"/>
    </location>
</feature>
<dbReference type="GO" id="GO:1990169">
    <property type="term" value="P:stress response to copper ion"/>
    <property type="evidence" value="ECO:0007669"/>
    <property type="project" value="TreeGrafter"/>
</dbReference>
<dbReference type="Gene3D" id="4.10.860.10">
    <property type="entry name" value="UVR domain"/>
    <property type="match status" value="1"/>
</dbReference>